<feature type="transmembrane region" description="Helical" evidence="5">
    <location>
        <begin position="606"/>
        <end position="627"/>
    </location>
</feature>
<feature type="transmembrane region" description="Helical" evidence="5">
    <location>
        <begin position="533"/>
        <end position="553"/>
    </location>
</feature>
<feature type="transmembrane region" description="Helical" evidence="5">
    <location>
        <begin position="634"/>
        <end position="652"/>
    </location>
</feature>
<name>A0A1B1MW31_9BACL</name>
<feature type="transmembrane region" description="Helical" evidence="5">
    <location>
        <begin position="573"/>
        <end position="594"/>
    </location>
</feature>
<gene>
    <name evidence="7" type="ORF">AWM70_01325</name>
</gene>
<proteinExistence type="predicted"/>
<dbReference type="EMBL" id="CP014167">
    <property type="protein sequence ID" value="ANS73391.1"/>
    <property type="molecule type" value="Genomic_DNA"/>
</dbReference>
<dbReference type="OrthoDB" id="9811483at2"/>
<dbReference type="SUPFAM" id="SSF58104">
    <property type="entry name" value="Methyl-accepting chemotaxis protein (MCP) signaling domain"/>
    <property type="match status" value="1"/>
</dbReference>
<keyword evidence="4 5" id="KW-0472">Membrane</keyword>
<evidence type="ECO:0000313" key="8">
    <source>
        <dbReference type="Proteomes" id="UP000092573"/>
    </source>
</evidence>
<dbReference type="Pfam" id="PF12698">
    <property type="entry name" value="ABC2_membrane_3"/>
    <property type="match status" value="2"/>
</dbReference>
<evidence type="ECO:0000256" key="1">
    <source>
        <dbReference type="ARBA" id="ARBA00004141"/>
    </source>
</evidence>
<accession>A0A1B1MW31</accession>
<dbReference type="NCBIfam" id="TIGR03057">
    <property type="entry name" value="xxxLxxG_by_4"/>
    <property type="match status" value="3"/>
</dbReference>
<dbReference type="InterPro" id="IPR013525">
    <property type="entry name" value="ABC2_TM"/>
</dbReference>
<feature type="domain" description="ABC-2 type transporter transmembrane" evidence="6">
    <location>
        <begin position="507"/>
        <end position="707"/>
    </location>
</feature>
<dbReference type="STRING" id="1462996.AWM70_01325"/>
<sequence length="730" mass="77004">MKALSVFLKDLKFGAKKPLNIISFIAVIFVPILYSGMLIAAFWDPYGHLDKLPVAVVNMDKGAEYEGNSLHIGSDLVDELKKNKEFDWKFVNEQEAEQGIADNKYYMKITIPENFSSQATTLMDDNPQPAELIYEPNGDYNFIAGQIGNSAVKDIKSQVSAKVTEAYTESLLGKVTDLSSGLADAGSGAGDIHDGASKLEDGTAKLKENLNKLVQGTNELSSGLSPLAKGVSKLNSGAKDLASGTSTLAGGLDQLSAAHKQLESGTAQAVDGVNQLSDGLKQTQAADGQINQGIHSALEGSQKLQQGLQSSVDSTGQLVQGASGVAAGLEQLLKANPELAQNADVQKLLATSQAVAQGTQKLQEGQKQLLEGSNQLVSGNQQLATGSDQVVSGQERLVQGAAKLQAAGPQLAQGMSEFGKKLAEAASGGHQVAAGAGQLAAGTNTLQQGVAKLGGGVNQLASGSKQLDEGAGTLKSGMEDLVSGSGELASKLNDAADQTAQVKSGDDVVSMYAKPVDVNENDSRKISKYGTGIAPYFLSLGLFVGALLSTIILSLRGTSVEGATAWQRFVSRFLTFGAMSLFQSLVAAFIVHSIVGLEVASVPRFYLFTFISSFTFMMIIQAIVTWLDQPGRFVAILLLIFQLTTSGGTFPVELLPDWMQPIHPWLPMSHSVAGFKGVIASGDFSLMWSQLDLLLIYAVIFVALTLLYFVTHTPRETSVSTQKEQTAASV</sequence>
<keyword evidence="3 5" id="KW-1133">Transmembrane helix</keyword>
<dbReference type="NCBIfam" id="TIGR03061">
    <property type="entry name" value="pip_yhgE_Nterm"/>
    <property type="match status" value="1"/>
</dbReference>
<evidence type="ECO:0000256" key="4">
    <source>
        <dbReference type="ARBA" id="ARBA00023136"/>
    </source>
</evidence>
<dbReference type="InterPro" id="IPR017501">
    <property type="entry name" value="Phage_infect_YhgE_C"/>
</dbReference>
<dbReference type="KEGG" id="pyg:AWM70_01325"/>
<comment type="subcellular location">
    <subcellularLocation>
        <location evidence="1">Membrane</location>
        <topology evidence="1">Multi-pass membrane protein</topology>
    </subcellularLocation>
</comment>
<dbReference type="InterPro" id="IPR051328">
    <property type="entry name" value="T7SS_ABC-Transporter"/>
</dbReference>
<evidence type="ECO:0000256" key="2">
    <source>
        <dbReference type="ARBA" id="ARBA00022692"/>
    </source>
</evidence>
<feature type="transmembrane region" description="Helical" evidence="5">
    <location>
        <begin position="693"/>
        <end position="710"/>
    </location>
</feature>
<dbReference type="AlphaFoldDB" id="A0A1B1MW31"/>
<protein>
    <recommendedName>
        <fullName evidence="6">ABC-2 type transporter transmembrane domain-containing protein</fullName>
    </recommendedName>
</protein>
<feature type="domain" description="ABC-2 type transporter transmembrane" evidence="6">
    <location>
        <begin position="23"/>
        <end position="168"/>
    </location>
</feature>
<keyword evidence="2 5" id="KW-0812">Transmembrane</keyword>
<dbReference type="GO" id="GO:0016020">
    <property type="term" value="C:membrane"/>
    <property type="evidence" value="ECO:0007669"/>
    <property type="project" value="UniProtKB-SubCell"/>
</dbReference>
<organism evidence="7 8">
    <name type="scientific">Paenibacillus yonginensis</name>
    <dbReference type="NCBI Taxonomy" id="1462996"/>
    <lineage>
        <taxon>Bacteria</taxon>
        <taxon>Bacillati</taxon>
        <taxon>Bacillota</taxon>
        <taxon>Bacilli</taxon>
        <taxon>Bacillales</taxon>
        <taxon>Paenibacillaceae</taxon>
        <taxon>Paenibacillus</taxon>
    </lineage>
</organism>
<dbReference type="PANTHER" id="PTHR43077">
    <property type="entry name" value="TRANSPORT PERMEASE YVFS-RELATED"/>
    <property type="match status" value="1"/>
</dbReference>
<dbReference type="Gene3D" id="3.40.1710.10">
    <property type="entry name" value="abc type-2 transporter like domain"/>
    <property type="match status" value="1"/>
</dbReference>
<dbReference type="GO" id="GO:0140359">
    <property type="term" value="F:ABC-type transporter activity"/>
    <property type="evidence" value="ECO:0007669"/>
    <property type="project" value="InterPro"/>
</dbReference>
<evidence type="ECO:0000259" key="6">
    <source>
        <dbReference type="Pfam" id="PF12698"/>
    </source>
</evidence>
<dbReference type="Proteomes" id="UP000092573">
    <property type="component" value="Chromosome"/>
</dbReference>
<evidence type="ECO:0000256" key="3">
    <source>
        <dbReference type="ARBA" id="ARBA00022989"/>
    </source>
</evidence>
<reference evidence="7 8" key="1">
    <citation type="submission" date="2016-01" db="EMBL/GenBank/DDBJ databases">
        <title>Complete Genome Sequence of Paenibacillus yonginensis DCY84, a novel Plant Growth-Promoting Bacteria with Elicitation of Induced Systemic Resistance.</title>
        <authorList>
            <person name="Kim Y.J."/>
            <person name="Yang D.C."/>
            <person name="Sukweenadhi J."/>
        </authorList>
    </citation>
    <scope>NUCLEOTIDE SEQUENCE [LARGE SCALE GENOMIC DNA]</scope>
    <source>
        <strain evidence="7 8">DCY84</strain>
    </source>
</reference>
<keyword evidence="8" id="KW-1185">Reference proteome</keyword>
<dbReference type="Gene3D" id="1.10.287.950">
    <property type="entry name" value="Methyl-accepting chemotaxis protein"/>
    <property type="match status" value="1"/>
</dbReference>
<dbReference type="InterPro" id="IPR023908">
    <property type="entry name" value="xxxLxxG_rpt"/>
</dbReference>
<dbReference type="NCBIfam" id="TIGR03062">
    <property type="entry name" value="pip_yhgE_Cterm"/>
    <property type="match status" value="1"/>
</dbReference>
<dbReference type="RefSeq" id="WP_068693686.1">
    <property type="nucleotide sequence ID" value="NZ_CP014167.1"/>
</dbReference>
<feature type="transmembrane region" description="Helical" evidence="5">
    <location>
        <begin position="21"/>
        <end position="43"/>
    </location>
</feature>
<evidence type="ECO:0000313" key="7">
    <source>
        <dbReference type="EMBL" id="ANS73391.1"/>
    </source>
</evidence>
<evidence type="ECO:0000256" key="5">
    <source>
        <dbReference type="SAM" id="Phobius"/>
    </source>
</evidence>
<dbReference type="PANTHER" id="PTHR43077:SF5">
    <property type="entry name" value="PHAGE INFECTION PROTEIN"/>
    <property type="match status" value="1"/>
</dbReference>
<dbReference type="InterPro" id="IPR017500">
    <property type="entry name" value="Phage_infect_YhgE_N"/>
</dbReference>